<feature type="transmembrane region" description="Helical" evidence="1">
    <location>
        <begin position="20"/>
        <end position="48"/>
    </location>
</feature>
<protein>
    <submittedName>
        <fullName evidence="2">Uncharacterized protein</fullName>
    </submittedName>
</protein>
<evidence type="ECO:0000313" key="2">
    <source>
        <dbReference type="EMBL" id="BBF72224.1"/>
    </source>
</evidence>
<keyword evidence="3" id="KW-1185">Reference proteome</keyword>
<evidence type="ECO:0000313" key="3">
    <source>
        <dbReference type="Proteomes" id="UP001059971"/>
    </source>
</evidence>
<proteinExistence type="predicted"/>
<dbReference type="Gene3D" id="1.20.1530.20">
    <property type="match status" value="1"/>
</dbReference>
<dbReference type="Proteomes" id="UP001059971">
    <property type="component" value="Chromosome 2"/>
</dbReference>
<dbReference type="EMBL" id="AP018818">
    <property type="protein sequence ID" value="BBF72224.1"/>
    <property type="molecule type" value="Genomic_DNA"/>
</dbReference>
<accession>A0ABM7G4T9</accession>
<reference evidence="2" key="1">
    <citation type="submission" date="2018-07" db="EMBL/GenBank/DDBJ databases">
        <title>Complete genome sequence of Sphingomonas bisphenolicum strain AO1, a bisphenol A degradative bacterium isolated from Japanese farm field.</title>
        <authorList>
            <person name="Murakami M."/>
            <person name="Koh M."/>
            <person name="Koba S."/>
            <person name="Matsumura Y."/>
        </authorList>
    </citation>
    <scope>NUCLEOTIDE SEQUENCE</scope>
    <source>
        <strain evidence="2">AO1</strain>
    </source>
</reference>
<dbReference type="InterPro" id="IPR038770">
    <property type="entry name" value="Na+/solute_symporter_sf"/>
</dbReference>
<sequence length="62" mass="6819">MNSRGLMELIIVNIGIQKGIIQPALFSMLVLMAVVTTMMAGPLFELFYGRRARAIGRLAPNI</sequence>
<keyword evidence="1" id="KW-1133">Transmembrane helix</keyword>
<name>A0ABM7G4T9_9SPHN</name>
<gene>
    <name evidence="2" type="ORF">SBA_ch2_7570</name>
</gene>
<evidence type="ECO:0000256" key="1">
    <source>
        <dbReference type="SAM" id="Phobius"/>
    </source>
</evidence>
<organism evidence="2 3">
    <name type="scientific">Sphingomonas bisphenolicum</name>
    <dbReference type="NCBI Taxonomy" id="296544"/>
    <lineage>
        <taxon>Bacteria</taxon>
        <taxon>Pseudomonadati</taxon>
        <taxon>Pseudomonadota</taxon>
        <taxon>Alphaproteobacteria</taxon>
        <taxon>Sphingomonadales</taxon>
        <taxon>Sphingomonadaceae</taxon>
        <taxon>Sphingomonas</taxon>
    </lineage>
</organism>
<keyword evidence="1" id="KW-0472">Membrane</keyword>
<keyword evidence="1" id="KW-0812">Transmembrane</keyword>